<sequence length="317" mass="34582">MSDLVFGANFKVAVSDKKDNKLGMGGTAQTTARQVFYFARREDAGDVEVRALNGNFHPSGEPRHVSFQDFLERYRPEPLVYFNKVQPAMETVESELERGEGQLAAGRPDLAEKSFKKVLDVDEDNIRGVFGLGMAYLDAGKAEDAEGILGKLMNLELAFTPEHVHLFNRFGIQMRKAGMLTQALDYYNKALGINPDDEHLLFNVCRIHYDAGDVESALCCIGKAMELNPDFSAGGSMFRYILKRNPHLADSCAAPPEVSAPSGQDAPAAGASPTADETGGEACPVGGASDFVEPHAQPAFDPSRYEGLDLENLPWEM</sequence>
<evidence type="ECO:0000313" key="4">
    <source>
        <dbReference type="Proteomes" id="UP000494245"/>
    </source>
</evidence>
<gene>
    <name evidence="3" type="ORF">NNJEOMEG_01319</name>
</gene>
<dbReference type="SUPFAM" id="SSF48452">
    <property type="entry name" value="TPR-like"/>
    <property type="match status" value="1"/>
</dbReference>
<evidence type="ECO:0000313" key="3">
    <source>
        <dbReference type="EMBL" id="GFK93486.1"/>
    </source>
</evidence>
<dbReference type="AlphaFoldDB" id="A0A6V8LUJ7"/>
<evidence type="ECO:0000256" key="1">
    <source>
        <dbReference type="PROSITE-ProRule" id="PRU00339"/>
    </source>
</evidence>
<dbReference type="EMBL" id="BLTE01000004">
    <property type="protein sequence ID" value="GFK93486.1"/>
    <property type="molecule type" value="Genomic_DNA"/>
</dbReference>
<feature type="region of interest" description="Disordered" evidence="2">
    <location>
        <begin position="252"/>
        <end position="317"/>
    </location>
</feature>
<organism evidence="3 4">
    <name type="scientific">Fundidesulfovibrio magnetotacticus</name>
    <dbReference type="NCBI Taxonomy" id="2730080"/>
    <lineage>
        <taxon>Bacteria</taxon>
        <taxon>Pseudomonadati</taxon>
        <taxon>Thermodesulfobacteriota</taxon>
        <taxon>Desulfovibrionia</taxon>
        <taxon>Desulfovibrionales</taxon>
        <taxon>Desulfovibrionaceae</taxon>
        <taxon>Fundidesulfovibrio</taxon>
    </lineage>
</organism>
<comment type="caution">
    <text evidence="3">The sequence shown here is derived from an EMBL/GenBank/DDBJ whole genome shotgun (WGS) entry which is preliminary data.</text>
</comment>
<reference evidence="3 4" key="1">
    <citation type="submission" date="2020-04" db="EMBL/GenBank/DDBJ databases">
        <authorList>
            <consortium name="Desulfovibrio sp. FSS-1 genome sequencing consortium"/>
            <person name="Shimoshige H."/>
            <person name="Kobayashi H."/>
            <person name="Maekawa T."/>
        </authorList>
    </citation>
    <scope>NUCLEOTIDE SEQUENCE [LARGE SCALE GENOMIC DNA]</scope>
    <source>
        <strain evidence="3 4">SIID29052-01</strain>
    </source>
</reference>
<dbReference type="SMART" id="SM00028">
    <property type="entry name" value="TPR"/>
    <property type="match status" value="3"/>
</dbReference>
<dbReference type="Proteomes" id="UP000494245">
    <property type="component" value="Unassembled WGS sequence"/>
</dbReference>
<dbReference type="InterPro" id="IPR011990">
    <property type="entry name" value="TPR-like_helical_dom_sf"/>
</dbReference>
<dbReference type="Gene3D" id="1.25.40.10">
    <property type="entry name" value="Tetratricopeptide repeat domain"/>
    <property type="match status" value="1"/>
</dbReference>
<evidence type="ECO:0000256" key="2">
    <source>
        <dbReference type="SAM" id="MobiDB-lite"/>
    </source>
</evidence>
<evidence type="ECO:0008006" key="5">
    <source>
        <dbReference type="Google" id="ProtNLM"/>
    </source>
</evidence>
<feature type="repeat" description="TPR" evidence="1">
    <location>
        <begin position="164"/>
        <end position="197"/>
    </location>
</feature>
<keyword evidence="4" id="KW-1185">Reference proteome</keyword>
<dbReference type="Pfam" id="PF14559">
    <property type="entry name" value="TPR_19"/>
    <property type="match status" value="1"/>
</dbReference>
<reference evidence="3 4" key="2">
    <citation type="submission" date="2020-05" db="EMBL/GenBank/DDBJ databases">
        <title>Draft genome sequence of Desulfovibrio sp. strainFSS-1.</title>
        <authorList>
            <person name="Shimoshige H."/>
            <person name="Kobayashi H."/>
            <person name="Maekawa T."/>
        </authorList>
    </citation>
    <scope>NUCLEOTIDE SEQUENCE [LARGE SCALE GENOMIC DNA]</scope>
    <source>
        <strain evidence="3 4">SIID29052-01</strain>
    </source>
</reference>
<protein>
    <recommendedName>
        <fullName evidence="5">Tetratricopeptide repeat protein</fullName>
    </recommendedName>
</protein>
<name>A0A6V8LUJ7_9BACT</name>
<dbReference type="InterPro" id="IPR019734">
    <property type="entry name" value="TPR_rpt"/>
</dbReference>
<accession>A0A6V8LUJ7</accession>
<keyword evidence="1" id="KW-0802">TPR repeat</keyword>
<dbReference type="PROSITE" id="PS50005">
    <property type="entry name" value="TPR"/>
    <property type="match status" value="1"/>
</dbReference>
<dbReference type="RefSeq" id="WP_173082552.1">
    <property type="nucleotide sequence ID" value="NZ_BLTE01000004.1"/>
</dbReference>
<proteinExistence type="predicted"/>